<evidence type="ECO:0000259" key="3">
    <source>
        <dbReference type="PROSITE" id="PS51900"/>
    </source>
</evidence>
<dbReference type="GeneID" id="87589212"/>
<proteinExistence type="predicted"/>
<keyword evidence="5" id="KW-1185">Reference proteome</keyword>
<accession>A0ABQ0T2Z7</accession>
<dbReference type="RefSeq" id="WP_174769366.1">
    <property type="nucleotide sequence ID" value="NZ_BJOL01000012.1"/>
</dbReference>
<feature type="domain" description="Core-binding (CB)" evidence="3">
    <location>
        <begin position="1"/>
        <end position="89"/>
    </location>
</feature>
<dbReference type="Proteomes" id="UP000319498">
    <property type="component" value="Unassembled WGS sequence"/>
</dbReference>
<dbReference type="InterPro" id="IPR004107">
    <property type="entry name" value="Integrase_SAM-like_N"/>
</dbReference>
<dbReference type="SUPFAM" id="SSF47823">
    <property type="entry name" value="lambda integrase-like, N-terminal domain"/>
    <property type="match status" value="1"/>
</dbReference>
<comment type="caution">
    <text evidence="4">The sequence shown here is derived from an EMBL/GenBank/DDBJ whole genome shotgun (WGS) entry which is preliminary data.</text>
</comment>
<protein>
    <recommendedName>
        <fullName evidence="3">Core-binding (CB) domain-containing protein</fullName>
    </recommendedName>
</protein>
<dbReference type="PROSITE" id="PS51900">
    <property type="entry name" value="CB"/>
    <property type="match status" value="1"/>
</dbReference>
<evidence type="ECO:0000313" key="5">
    <source>
        <dbReference type="Proteomes" id="UP000319498"/>
    </source>
</evidence>
<gene>
    <name evidence="4" type="ORF">BFO01nite_18760</name>
</gene>
<dbReference type="InterPro" id="IPR044068">
    <property type="entry name" value="CB"/>
</dbReference>
<evidence type="ECO:0000256" key="2">
    <source>
        <dbReference type="PROSITE-ProRule" id="PRU01248"/>
    </source>
</evidence>
<reference evidence="4 5" key="1">
    <citation type="submission" date="2019-06" db="EMBL/GenBank/DDBJ databases">
        <title>Whole genome shotgun sequence of Brevibacillus formosus NBRC 15716.</title>
        <authorList>
            <person name="Hosoyama A."/>
            <person name="Uohara A."/>
            <person name="Ohji S."/>
            <person name="Ichikawa N."/>
        </authorList>
    </citation>
    <scope>NUCLEOTIDE SEQUENCE [LARGE SCALE GENOMIC DNA]</scope>
    <source>
        <strain evidence="4 5">NBRC 15716</strain>
    </source>
</reference>
<sequence>MQVKQAIDEFLSYMQVERNVSVNTIRSYAYDLQVFEAFLQKVHGTTELQHVYNSTIRRFVQDQVIEHQTRPRTLQRRISCLKSFCRFCAKENWITVEFMVGIQSTKNR</sequence>
<dbReference type="EMBL" id="BJOL01000012">
    <property type="protein sequence ID" value="GED57744.1"/>
    <property type="molecule type" value="Genomic_DNA"/>
</dbReference>
<dbReference type="Pfam" id="PF02899">
    <property type="entry name" value="Phage_int_SAM_1"/>
    <property type="match status" value="1"/>
</dbReference>
<dbReference type="InterPro" id="IPR010998">
    <property type="entry name" value="Integrase_recombinase_N"/>
</dbReference>
<dbReference type="Gene3D" id="1.10.150.130">
    <property type="match status" value="1"/>
</dbReference>
<name>A0ABQ0T2Z7_9BACL</name>
<organism evidence="4 5">
    <name type="scientific">Brevibacillus formosus</name>
    <dbReference type="NCBI Taxonomy" id="54913"/>
    <lineage>
        <taxon>Bacteria</taxon>
        <taxon>Bacillati</taxon>
        <taxon>Bacillota</taxon>
        <taxon>Bacilli</taxon>
        <taxon>Bacillales</taxon>
        <taxon>Paenibacillaceae</taxon>
        <taxon>Brevibacillus</taxon>
    </lineage>
</organism>
<keyword evidence="1 2" id="KW-0238">DNA-binding</keyword>
<evidence type="ECO:0000256" key="1">
    <source>
        <dbReference type="ARBA" id="ARBA00023125"/>
    </source>
</evidence>
<evidence type="ECO:0000313" key="4">
    <source>
        <dbReference type="EMBL" id="GED57744.1"/>
    </source>
</evidence>